<dbReference type="OrthoDB" id="6285083at2759"/>
<sequence length="157" mass="15371">MSTALSGISPHHKITSFAEAKAIDQINERMPPRRDAVSLGSAFSVSGSNTVSAAVTSTRGTGSFKASGSSSFGGNIGESMARKPIPTVSEPIEALVASSGSTSIRGSPNGVSSSANSRTSGDGTITGSVRGSTMTSGSVSGAGNAGESATSAGSRVK</sequence>
<protein>
    <submittedName>
        <fullName evidence="2">Uncharacterized protein</fullName>
    </submittedName>
</protein>
<organism evidence="2 3">
    <name type="scientific">Protopolystoma xenopodis</name>
    <dbReference type="NCBI Taxonomy" id="117903"/>
    <lineage>
        <taxon>Eukaryota</taxon>
        <taxon>Metazoa</taxon>
        <taxon>Spiralia</taxon>
        <taxon>Lophotrochozoa</taxon>
        <taxon>Platyhelminthes</taxon>
        <taxon>Monogenea</taxon>
        <taxon>Polyopisthocotylea</taxon>
        <taxon>Polystomatidea</taxon>
        <taxon>Polystomatidae</taxon>
        <taxon>Protopolystoma</taxon>
    </lineage>
</organism>
<feature type="compositionally biased region" description="Polar residues" evidence="1">
    <location>
        <begin position="98"/>
        <end position="157"/>
    </location>
</feature>
<evidence type="ECO:0000313" key="2">
    <source>
        <dbReference type="EMBL" id="VEL38800.1"/>
    </source>
</evidence>
<dbReference type="EMBL" id="CAAALY010259021">
    <property type="protein sequence ID" value="VEL38800.1"/>
    <property type="molecule type" value="Genomic_DNA"/>
</dbReference>
<proteinExistence type="predicted"/>
<gene>
    <name evidence="2" type="ORF">PXEA_LOCUS32240</name>
</gene>
<evidence type="ECO:0000313" key="3">
    <source>
        <dbReference type="Proteomes" id="UP000784294"/>
    </source>
</evidence>
<reference evidence="2" key="1">
    <citation type="submission" date="2018-11" db="EMBL/GenBank/DDBJ databases">
        <authorList>
            <consortium name="Pathogen Informatics"/>
        </authorList>
    </citation>
    <scope>NUCLEOTIDE SEQUENCE</scope>
</reference>
<feature type="compositionally biased region" description="Low complexity" evidence="1">
    <location>
        <begin position="60"/>
        <end position="73"/>
    </location>
</feature>
<accession>A0A448XKG5</accession>
<keyword evidence="3" id="KW-1185">Reference proteome</keyword>
<dbReference type="Proteomes" id="UP000784294">
    <property type="component" value="Unassembled WGS sequence"/>
</dbReference>
<dbReference type="AlphaFoldDB" id="A0A448XKG5"/>
<name>A0A448XKG5_9PLAT</name>
<evidence type="ECO:0000256" key="1">
    <source>
        <dbReference type="SAM" id="MobiDB-lite"/>
    </source>
</evidence>
<feature type="region of interest" description="Disordered" evidence="1">
    <location>
        <begin position="59"/>
        <end position="157"/>
    </location>
</feature>
<comment type="caution">
    <text evidence="2">The sequence shown here is derived from an EMBL/GenBank/DDBJ whole genome shotgun (WGS) entry which is preliminary data.</text>
</comment>